<evidence type="ECO:0000313" key="8">
    <source>
        <dbReference type="Proteomes" id="UP000276864"/>
    </source>
</evidence>
<dbReference type="InterPro" id="IPR036859">
    <property type="entry name" value="CAP-Gly_dom_sf"/>
</dbReference>
<dbReference type="SMART" id="SM01052">
    <property type="entry name" value="CAP_GLY"/>
    <property type="match status" value="1"/>
</dbReference>
<dbReference type="GO" id="GO:0005938">
    <property type="term" value="C:cell cortex"/>
    <property type="evidence" value="ECO:0007669"/>
    <property type="project" value="TreeGrafter"/>
</dbReference>
<organism evidence="6 9">
    <name type="scientific">Hortaea werneckii</name>
    <name type="common">Black yeast</name>
    <name type="synonym">Cladosporium werneckii</name>
    <dbReference type="NCBI Taxonomy" id="91943"/>
    <lineage>
        <taxon>Eukaryota</taxon>
        <taxon>Fungi</taxon>
        <taxon>Dikarya</taxon>
        <taxon>Ascomycota</taxon>
        <taxon>Pezizomycotina</taxon>
        <taxon>Dothideomycetes</taxon>
        <taxon>Dothideomycetidae</taxon>
        <taxon>Mycosphaerellales</taxon>
        <taxon>Teratosphaeriaceae</taxon>
        <taxon>Hortaea</taxon>
    </lineage>
</organism>
<dbReference type="GO" id="GO:0031122">
    <property type="term" value="P:cytoplasmic microtubule organization"/>
    <property type="evidence" value="ECO:0007669"/>
    <property type="project" value="TreeGrafter"/>
</dbReference>
<protein>
    <recommendedName>
        <fullName evidence="5">CAP-Gly domain-containing protein</fullName>
    </recommendedName>
</protein>
<dbReference type="PROSITE" id="PS00845">
    <property type="entry name" value="CAP_GLY_1"/>
    <property type="match status" value="1"/>
</dbReference>
<dbReference type="SUPFAM" id="SSF74924">
    <property type="entry name" value="Cap-Gly domain"/>
    <property type="match status" value="1"/>
</dbReference>
<dbReference type="GO" id="GO:0005634">
    <property type="term" value="C:nucleus"/>
    <property type="evidence" value="ECO:0007669"/>
    <property type="project" value="TreeGrafter"/>
</dbReference>
<feature type="domain" description="CAP-Gly" evidence="5">
    <location>
        <begin position="181"/>
        <end position="226"/>
    </location>
</feature>
<gene>
    <name evidence="7" type="ORF">D0866_02714</name>
    <name evidence="6" type="ORF">D0868_05553</name>
</gene>
<dbReference type="SUPFAM" id="SSF54236">
    <property type="entry name" value="Ubiquitin-like"/>
    <property type="match status" value="1"/>
</dbReference>
<name>A0A3M6YVF0_HORWE</name>
<sequence>MATTADIPLLIRSEISASERRITPSWSITQLKARLEPITGVPASCQSLTLKIASQATQLIQAANEDATQLAAWPLQAYAEIYVSDTRPPGARTNYTDVSLVPKYEMSTSDYENRTDSVLAWKKTQKLGRFDPNAPSIEESKVAASYAEVAARGIAVGKRCRLLPADSDARRGEVAFVGDVGEIPGGVGAWVGVRLDEPTGKNDGSVKGTRYFECGSGGGNCGVFVRPERVEVGDFPVLDEFAEEDEEF</sequence>
<dbReference type="InterPro" id="IPR000938">
    <property type="entry name" value="CAP-Gly_domain"/>
</dbReference>
<evidence type="ECO:0000313" key="6">
    <source>
        <dbReference type="EMBL" id="RMY07040.1"/>
    </source>
</evidence>
<evidence type="ECO:0000259" key="5">
    <source>
        <dbReference type="PROSITE" id="PS50245"/>
    </source>
</evidence>
<comment type="similarity">
    <text evidence="4">Belongs to the TBCB family.</text>
</comment>
<dbReference type="PANTHER" id="PTHR18916:SF85">
    <property type="entry name" value="TUBULIN-FOLDING COFACTOR B"/>
    <property type="match status" value="1"/>
</dbReference>
<dbReference type="Gene3D" id="3.10.20.90">
    <property type="entry name" value="Phosphatidylinositol 3-kinase Catalytic Subunit, Chain A, domain 1"/>
    <property type="match status" value="1"/>
</dbReference>
<evidence type="ECO:0000256" key="3">
    <source>
        <dbReference type="ARBA" id="ARBA00023186"/>
    </source>
</evidence>
<comment type="caution">
    <text evidence="6">The sequence shown here is derived from an EMBL/GenBank/DDBJ whole genome shotgun (WGS) entry which is preliminary data.</text>
</comment>
<dbReference type="Proteomes" id="UP000282582">
    <property type="component" value="Unassembled WGS sequence"/>
</dbReference>
<dbReference type="PROSITE" id="PS50245">
    <property type="entry name" value="CAP_GLY_2"/>
    <property type="match status" value="1"/>
</dbReference>
<evidence type="ECO:0000256" key="1">
    <source>
        <dbReference type="ARBA" id="ARBA00004496"/>
    </source>
</evidence>
<dbReference type="Proteomes" id="UP000276864">
    <property type="component" value="Unassembled WGS sequence"/>
</dbReference>
<dbReference type="EMBL" id="QWIM01000182">
    <property type="protein sequence ID" value="RMY38285.1"/>
    <property type="molecule type" value="Genomic_DNA"/>
</dbReference>
<reference evidence="8 9" key="1">
    <citation type="journal article" date="2018" name="BMC Genomics">
        <title>Genomic evidence for intraspecific hybridization in a clonal and extremely halotolerant yeast.</title>
        <authorList>
            <person name="Gostincar C."/>
            <person name="Stajich J.E."/>
            <person name="Zupancic J."/>
            <person name="Zalar P."/>
            <person name="Gunde-Cimerman N."/>
        </authorList>
    </citation>
    <scope>NUCLEOTIDE SEQUENCE [LARGE SCALE GENOMIC DNA]</scope>
    <source>
        <strain evidence="7 8">EXF-6651</strain>
        <strain evidence="6 9">EXF-6654</strain>
    </source>
</reference>
<evidence type="ECO:0000313" key="7">
    <source>
        <dbReference type="EMBL" id="RMY38285.1"/>
    </source>
</evidence>
<dbReference type="AlphaFoldDB" id="A0A3M6YVF0"/>
<dbReference type="GO" id="GO:0035371">
    <property type="term" value="C:microtubule plus-end"/>
    <property type="evidence" value="ECO:0007669"/>
    <property type="project" value="TreeGrafter"/>
</dbReference>
<evidence type="ECO:0000256" key="4">
    <source>
        <dbReference type="ARBA" id="ARBA00025779"/>
    </source>
</evidence>
<dbReference type="VEuPathDB" id="FungiDB:BTJ68_11046"/>
<proteinExistence type="inferred from homology"/>
<evidence type="ECO:0000256" key="2">
    <source>
        <dbReference type="ARBA" id="ARBA00022490"/>
    </source>
</evidence>
<dbReference type="Gene3D" id="2.30.30.190">
    <property type="entry name" value="CAP Gly-rich-like domain"/>
    <property type="match status" value="1"/>
</dbReference>
<dbReference type="PANTHER" id="PTHR18916">
    <property type="entry name" value="DYNACTIN 1-RELATED MICROTUBULE-BINDING"/>
    <property type="match status" value="1"/>
</dbReference>
<comment type="subcellular location">
    <subcellularLocation>
        <location evidence="1">Cytoplasm</location>
    </subcellularLocation>
</comment>
<dbReference type="EMBL" id="QWIK01000388">
    <property type="protein sequence ID" value="RMY07040.1"/>
    <property type="molecule type" value="Genomic_DNA"/>
</dbReference>
<evidence type="ECO:0000313" key="9">
    <source>
        <dbReference type="Proteomes" id="UP000282582"/>
    </source>
</evidence>
<dbReference type="GO" id="GO:0051010">
    <property type="term" value="F:microtubule plus-end binding"/>
    <property type="evidence" value="ECO:0007669"/>
    <property type="project" value="TreeGrafter"/>
</dbReference>
<dbReference type="Pfam" id="PF01302">
    <property type="entry name" value="CAP_GLY"/>
    <property type="match status" value="1"/>
</dbReference>
<dbReference type="InterPro" id="IPR029071">
    <property type="entry name" value="Ubiquitin-like_domsf"/>
</dbReference>
<dbReference type="Pfam" id="PF14560">
    <property type="entry name" value="Ubiquitin_2"/>
    <property type="match status" value="1"/>
</dbReference>
<dbReference type="InterPro" id="IPR000626">
    <property type="entry name" value="Ubiquitin-like_dom"/>
</dbReference>
<keyword evidence="2" id="KW-0963">Cytoplasm</keyword>
<accession>A0A3M6YVF0</accession>
<keyword evidence="3" id="KW-0143">Chaperone</keyword>